<dbReference type="GO" id="GO:0005576">
    <property type="term" value="C:extracellular region"/>
    <property type="evidence" value="ECO:0007669"/>
    <property type="project" value="UniProtKB-SubCell"/>
</dbReference>
<reference evidence="5 6" key="1">
    <citation type="submission" date="2021-04" db="EMBL/GenBank/DDBJ databases">
        <authorList>
            <person name="Shkoporov A.N."/>
            <person name="Stockdale S.R."/>
            <person name="Guerin E."/>
            <person name="Ross R.P."/>
            <person name="Hill C."/>
        </authorList>
    </citation>
    <scope>NUCLEOTIDE SEQUENCE [LARGE SCALE GENOMIC DNA]</scope>
    <source>
        <strain evidence="6">cr105_1</strain>
    </source>
</reference>
<name>A0AAE7S234_9CAUD</name>
<dbReference type="Proteomes" id="UP000827483">
    <property type="component" value="Segment"/>
</dbReference>
<dbReference type="InterPro" id="IPR002509">
    <property type="entry name" value="NODB_dom"/>
</dbReference>
<evidence type="ECO:0000313" key="6">
    <source>
        <dbReference type="Proteomes" id="UP000827483"/>
    </source>
</evidence>
<evidence type="ECO:0000256" key="3">
    <source>
        <dbReference type="SAM" id="Coils"/>
    </source>
</evidence>
<dbReference type="Pfam" id="PF01522">
    <property type="entry name" value="Polysacc_deac_1"/>
    <property type="match status" value="1"/>
</dbReference>
<dbReference type="PANTHER" id="PTHR34216">
    <property type="match status" value="1"/>
</dbReference>
<evidence type="ECO:0000256" key="2">
    <source>
        <dbReference type="ARBA" id="ARBA00022729"/>
    </source>
</evidence>
<gene>
    <name evidence="5" type="primary">gp_72817</name>
</gene>
<dbReference type="EMBL" id="MZ130493">
    <property type="protein sequence ID" value="QWM90787.1"/>
    <property type="molecule type" value="Genomic_DNA"/>
</dbReference>
<proteinExistence type="predicted"/>
<dbReference type="Gene3D" id="3.20.20.370">
    <property type="entry name" value="Glycoside hydrolase/deacetylase"/>
    <property type="match status" value="1"/>
</dbReference>
<feature type="coiled-coil region" evidence="3">
    <location>
        <begin position="142"/>
        <end position="169"/>
    </location>
</feature>
<keyword evidence="6" id="KW-1185">Reference proteome</keyword>
<dbReference type="RefSeq" id="YP_010509727.1">
    <property type="nucleotide sequence ID" value="NC_067211.1"/>
</dbReference>
<evidence type="ECO:0000259" key="4">
    <source>
        <dbReference type="Pfam" id="PF01522"/>
    </source>
</evidence>
<dbReference type="GO" id="GO:0016810">
    <property type="term" value="F:hydrolase activity, acting on carbon-nitrogen (but not peptide) bonds"/>
    <property type="evidence" value="ECO:0007669"/>
    <property type="project" value="InterPro"/>
</dbReference>
<protein>
    <recommendedName>
        <fullName evidence="4">NodB homology domain-containing protein</fullName>
    </recommendedName>
</protein>
<organism evidence="5 6">
    <name type="scientific">uncultured phage cr105_1</name>
    <dbReference type="NCBI Taxonomy" id="2986415"/>
    <lineage>
        <taxon>Viruses</taxon>
        <taxon>Duplodnaviria</taxon>
        <taxon>Heunggongvirae</taxon>
        <taxon>Uroviricota</taxon>
        <taxon>Caudoviricetes</taxon>
        <taxon>Crassvirales</taxon>
        <taxon>Suoliviridae</taxon>
        <taxon>Loutivirinae</taxon>
        <taxon>Buchavirus</taxon>
        <taxon>Buchavirus intestinalis</taxon>
    </lineage>
</organism>
<dbReference type="KEGG" id="vg:75687216"/>
<comment type="subcellular location">
    <subcellularLocation>
        <location evidence="1">Secreted</location>
    </subcellularLocation>
</comment>
<dbReference type="PANTHER" id="PTHR34216:SF3">
    <property type="entry name" value="POLY-BETA-1,6-N-ACETYL-D-GLUCOSAMINE N-DEACETYLASE"/>
    <property type="match status" value="1"/>
</dbReference>
<keyword evidence="2" id="KW-0732">Signal</keyword>
<dbReference type="InterPro" id="IPR011330">
    <property type="entry name" value="Glyco_hydro/deAcase_b/a-brl"/>
</dbReference>
<accession>A0AAE7S234</accession>
<dbReference type="InterPro" id="IPR051398">
    <property type="entry name" value="Polysacch_Deacetylase"/>
</dbReference>
<sequence>MEKIFDIAKDNEQSWGTLATAIDGNFEELSLKVDGTRRITGKDFYNGAYEYGTGIKDSRYNVVCGPLKISVGEKINIVPSGTTKMGARIFDSENLTNATTLKNTIDILSEYEYISEFDGYILFSANDTRGVVISAETCTVSISLVNNLTDKINDKIEKLEEEVSNLDINICCTPFSHVNTTIVNDCQHSDSYELSNGEIDATNKLLWNHSLHINNGNVVFKINPINLVDNVLSLKMMINSIASSEKSVEVKIYNNTEPNNYYVYELMRANVNTVYGTWREYTIPSLAYWYKNGKSVNLESIDRISISGVNCDFNVQYVGIKSNRLKKGIVTFTFDDGYKSQALAMKALAERGLSGTIFAIKDTFSYGDDSEFLNLNGFREVVDKYNADIECHGASSFDDMSDDNELATYMQQTKQILIDNGLGKGDYMAYPNGFHSDRVVNIAKRFFKACRTIQNYIPMETYPPYDLYRIRAYSNITSSSTDKIKQLIDRSVASGAWLILVYHKIEDGETGMYCSLESLEEVIDYAVNSGIRIMNFKDVFESGVVI</sequence>
<dbReference type="GO" id="GO:0005975">
    <property type="term" value="P:carbohydrate metabolic process"/>
    <property type="evidence" value="ECO:0007669"/>
    <property type="project" value="InterPro"/>
</dbReference>
<feature type="domain" description="NodB homology" evidence="4">
    <location>
        <begin position="324"/>
        <end position="445"/>
    </location>
</feature>
<dbReference type="GeneID" id="75687216"/>
<evidence type="ECO:0000256" key="1">
    <source>
        <dbReference type="ARBA" id="ARBA00004613"/>
    </source>
</evidence>
<keyword evidence="3" id="KW-0175">Coiled coil</keyword>
<dbReference type="SUPFAM" id="SSF88713">
    <property type="entry name" value="Glycoside hydrolase/deacetylase"/>
    <property type="match status" value="1"/>
</dbReference>
<evidence type="ECO:0000313" key="5">
    <source>
        <dbReference type="EMBL" id="QWM90787.1"/>
    </source>
</evidence>
<dbReference type="CDD" id="cd10970">
    <property type="entry name" value="CE4_DAC_u1_6s"/>
    <property type="match status" value="1"/>
</dbReference>